<name>B4ID98_DROSE</name>
<feature type="region of interest" description="Disordered" evidence="1">
    <location>
        <begin position="291"/>
        <end position="336"/>
    </location>
</feature>
<evidence type="ECO:0000313" key="2">
    <source>
        <dbReference type="EMBL" id="EDW45524.1"/>
    </source>
</evidence>
<evidence type="ECO:0000313" key="3">
    <source>
        <dbReference type="Proteomes" id="UP000001292"/>
    </source>
</evidence>
<gene>
    <name evidence="2" type="primary">Dsec\GM16608</name>
    <name evidence="2" type="ORF">Dsec_GM16608</name>
</gene>
<reference evidence="2 3" key="1">
    <citation type="journal article" date="2007" name="Nature">
        <title>Evolution of genes and genomes on the Drosophila phylogeny.</title>
        <authorList>
            <consortium name="Drosophila 12 Genomes Consortium"/>
            <person name="Clark A.G."/>
            <person name="Eisen M.B."/>
            <person name="Smith D.R."/>
            <person name="Bergman C.M."/>
            <person name="Oliver B."/>
            <person name="Markow T.A."/>
            <person name="Kaufman T.C."/>
            <person name="Kellis M."/>
            <person name="Gelbart W."/>
            <person name="Iyer V.N."/>
            <person name="Pollard D.A."/>
            <person name="Sackton T.B."/>
            <person name="Larracuente A.M."/>
            <person name="Singh N.D."/>
            <person name="Abad J.P."/>
            <person name="Abt D.N."/>
            <person name="Adryan B."/>
            <person name="Aguade M."/>
            <person name="Akashi H."/>
            <person name="Anderson W.W."/>
            <person name="Aquadro C.F."/>
            <person name="Ardell D.H."/>
            <person name="Arguello R."/>
            <person name="Artieri C.G."/>
            <person name="Barbash D.A."/>
            <person name="Barker D."/>
            <person name="Barsanti P."/>
            <person name="Batterham P."/>
            <person name="Batzoglou S."/>
            <person name="Begun D."/>
            <person name="Bhutkar A."/>
            <person name="Blanco E."/>
            <person name="Bosak S.A."/>
            <person name="Bradley R.K."/>
            <person name="Brand A.D."/>
            <person name="Brent M.R."/>
            <person name="Brooks A.N."/>
            <person name="Brown R.H."/>
            <person name="Butlin R.K."/>
            <person name="Caggese C."/>
            <person name="Calvi B.R."/>
            <person name="Bernardo de Carvalho A."/>
            <person name="Caspi A."/>
            <person name="Castrezana S."/>
            <person name="Celniker S.E."/>
            <person name="Chang J.L."/>
            <person name="Chapple C."/>
            <person name="Chatterji S."/>
            <person name="Chinwalla A."/>
            <person name="Civetta A."/>
            <person name="Clifton S.W."/>
            <person name="Comeron J.M."/>
            <person name="Costello J.C."/>
            <person name="Coyne J.A."/>
            <person name="Daub J."/>
            <person name="David R.G."/>
            <person name="Delcher A.L."/>
            <person name="Delehaunty K."/>
            <person name="Do C.B."/>
            <person name="Ebling H."/>
            <person name="Edwards K."/>
            <person name="Eickbush T."/>
            <person name="Evans J.D."/>
            <person name="Filipski A."/>
            <person name="Findeiss S."/>
            <person name="Freyhult E."/>
            <person name="Fulton L."/>
            <person name="Fulton R."/>
            <person name="Garcia A.C."/>
            <person name="Gardiner A."/>
            <person name="Garfield D.A."/>
            <person name="Garvin B.E."/>
            <person name="Gibson G."/>
            <person name="Gilbert D."/>
            <person name="Gnerre S."/>
            <person name="Godfrey J."/>
            <person name="Good R."/>
            <person name="Gotea V."/>
            <person name="Gravely B."/>
            <person name="Greenberg A.J."/>
            <person name="Griffiths-Jones S."/>
            <person name="Gross S."/>
            <person name="Guigo R."/>
            <person name="Gustafson E.A."/>
            <person name="Haerty W."/>
            <person name="Hahn M.W."/>
            <person name="Halligan D.L."/>
            <person name="Halpern A.L."/>
            <person name="Halter G.M."/>
            <person name="Han M.V."/>
            <person name="Heger A."/>
            <person name="Hillier L."/>
            <person name="Hinrichs A.S."/>
            <person name="Holmes I."/>
            <person name="Hoskins R.A."/>
            <person name="Hubisz M.J."/>
            <person name="Hultmark D."/>
            <person name="Huntley M.A."/>
            <person name="Jaffe D.B."/>
            <person name="Jagadeeshan S."/>
            <person name="Jeck W.R."/>
            <person name="Johnson J."/>
            <person name="Jones C.D."/>
            <person name="Jordan W.C."/>
            <person name="Karpen G.H."/>
            <person name="Kataoka E."/>
            <person name="Keightley P.D."/>
            <person name="Kheradpour P."/>
            <person name="Kirkness E.F."/>
            <person name="Koerich L.B."/>
            <person name="Kristiansen K."/>
            <person name="Kudrna D."/>
            <person name="Kulathinal R.J."/>
            <person name="Kumar S."/>
            <person name="Kwok R."/>
            <person name="Lander E."/>
            <person name="Langley C.H."/>
            <person name="Lapoint R."/>
            <person name="Lazzaro B.P."/>
            <person name="Lee S.J."/>
            <person name="Levesque L."/>
            <person name="Li R."/>
            <person name="Lin C.F."/>
            <person name="Lin M.F."/>
            <person name="Lindblad-Toh K."/>
            <person name="Llopart A."/>
            <person name="Long M."/>
            <person name="Low L."/>
            <person name="Lozovsky E."/>
            <person name="Lu J."/>
            <person name="Luo M."/>
            <person name="Machado C.A."/>
            <person name="Makalowski W."/>
            <person name="Marzo M."/>
            <person name="Matsuda M."/>
            <person name="Matzkin L."/>
            <person name="McAllister B."/>
            <person name="McBride C.S."/>
            <person name="McKernan B."/>
            <person name="McKernan K."/>
            <person name="Mendez-Lago M."/>
            <person name="Minx P."/>
            <person name="Mollenhauer M.U."/>
            <person name="Montooth K."/>
            <person name="Mount S.M."/>
            <person name="Mu X."/>
            <person name="Myers E."/>
            <person name="Negre B."/>
            <person name="Newfeld S."/>
            <person name="Nielsen R."/>
            <person name="Noor M.A."/>
            <person name="O'Grady P."/>
            <person name="Pachter L."/>
            <person name="Papaceit M."/>
            <person name="Parisi M.J."/>
            <person name="Parisi M."/>
            <person name="Parts L."/>
            <person name="Pedersen J.S."/>
            <person name="Pesole G."/>
            <person name="Phillippy A.M."/>
            <person name="Ponting C.P."/>
            <person name="Pop M."/>
            <person name="Porcelli D."/>
            <person name="Powell J.R."/>
            <person name="Prohaska S."/>
            <person name="Pruitt K."/>
            <person name="Puig M."/>
            <person name="Quesneville H."/>
            <person name="Ram K.R."/>
            <person name="Rand D."/>
            <person name="Rasmussen M.D."/>
            <person name="Reed L.K."/>
            <person name="Reenan R."/>
            <person name="Reily A."/>
            <person name="Remington K.A."/>
            <person name="Rieger T.T."/>
            <person name="Ritchie M.G."/>
            <person name="Robin C."/>
            <person name="Rogers Y.H."/>
            <person name="Rohde C."/>
            <person name="Rozas J."/>
            <person name="Rubenfield M.J."/>
            <person name="Ruiz A."/>
            <person name="Russo S."/>
            <person name="Salzberg S.L."/>
            <person name="Sanchez-Gracia A."/>
            <person name="Saranga D.J."/>
            <person name="Sato H."/>
            <person name="Schaeffer S.W."/>
            <person name="Schatz M.C."/>
            <person name="Schlenke T."/>
            <person name="Schwartz R."/>
            <person name="Segarra C."/>
            <person name="Singh R.S."/>
            <person name="Sirot L."/>
            <person name="Sirota M."/>
            <person name="Sisneros N.B."/>
            <person name="Smith C.D."/>
            <person name="Smith T.F."/>
            <person name="Spieth J."/>
            <person name="Stage D.E."/>
            <person name="Stark A."/>
            <person name="Stephan W."/>
            <person name="Strausberg R.L."/>
            <person name="Strempel S."/>
            <person name="Sturgill D."/>
            <person name="Sutton G."/>
            <person name="Sutton G.G."/>
            <person name="Tao W."/>
            <person name="Teichmann S."/>
            <person name="Tobari Y.N."/>
            <person name="Tomimura Y."/>
            <person name="Tsolas J.M."/>
            <person name="Valente V.L."/>
            <person name="Venter E."/>
            <person name="Venter J.C."/>
            <person name="Vicario S."/>
            <person name="Vieira F.G."/>
            <person name="Vilella A.J."/>
            <person name="Villasante A."/>
            <person name="Walenz B."/>
            <person name="Wang J."/>
            <person name="Wasserman M."/>
            <person name="Watts T."/>
            <person name="Wilson D."/>
            <person name="Wilson R.K."/>
            <person name="Wing R.A."/>
            <person name="Wolfner M.F."/>
            <person name="Wong A."/>
            <person name="Wong G.K."/>
            <person name="Wu C.I."/>
            <person name="Wu G."/>
            <person name="Yamamoto D."/>
            <person name="Yang H.P."/>
            <person name="Yang S.P."/>
            <person name="Yorke J.A."/>
            <person name="Yoshida K."/>
            <person name="Zdobnov E."/>
            <person name="Zhang P."/>
            <person name="Zhang Y."/>
            <person name="Zimin A.V."/>
            <person name="Baldwin J."/>
            <person name="Abdouelleil A."/>
            <person name="Abdulkadir J."/>
            <person name="Abebe A."/>
            <person name="Abera B."/>
            <person name="Abreu J."/>
            <person name="Acer S.C."/>
            <person name="Aftuck L."/>
            <person name="Alexander A."/>
            <person name="An P."/>
            <person name="Anderson E."/>
            <person name="Anderson S."/>
            <person name="Arachi H."/>
            <person name="Azer M."/>
            <person name="Bachantsang P."/>
            <person name="Barry A."/>
            <person name="Bayul T."/>
            <person name="Berlin A."/>
            <person name="Bessette D."/>
            <person name="Bloom T."/>
            <person name="Blye J."/>
            <person name="Boguslavskiy L."/>
            <person name="Bonnet C."/>
            <person name="Boukhgalter B."/>
            <person name="Bourzgui I."/>
            <person name="Brown A."/>
            <person name="Cahill P."/>
            <person name="Channer S."/>
            <person name="Cheshatsang Y."/>
            <person name="Chuda L."/>
            <person name="Citroen M."/>
            <person name="Collymore A."/>
            <person name="Cooke P."/>
            <person name="Costello M."/>
            <person name="D'Aco K."/>
            <person name="Daza R."/>
            <person name="De Haan G."/>
            <person name="DeGray S."/>
            <person name="DeMaso C."/>
            <person name="Dhargay N."/>
            <person name="Dooley K."/>
            <person name="Dooley E."/>
            <person name="Doricent M."/>
            <person name="Dorje P."/>
            <person name="Dorjee K."/>
            <person name="Dupes A."/>
            <person name="Elong R."/>
            <person name="Falk J."/>
            <person name="Farina A."/>
            <person name="Faro S."/>
            <person name="Ferguson D."/>
            <person name="Fisher S."/>
            <person name="Foley C.D."/>
            <person name="Franke A."/>
            <person name="Friedrich D."/>
            <person name="Gadbois L."/>
            <person name="Gearin G."/>
            <person name="Gearin C.R."/>
            <person name="Giannoukos G."/>
            <person name="Goode T."/>
            <person name="Graham J."/>
            <person name="Grandbois E."/>
            <person name="Grewal S."/>
            <person name="Gyaltsen K."/>
            <person name="Hafez N."/>
            <person name="Hagos B."/>
            <person name="Hall J."/>
            <person name="Henson C."/>
            <person name="Hollinger A."/>
            <person name="Honan T."/>
            <person name="Huard M.D."/>
            <person name="Hughes L."/>
            <person name="Hurhula B."/>
            <person name="Husby M.E."/>
            <person name="Kamat A."/>
            <person name="Kanga B."/>
            <person name="Kashin S."/>
            <person name="Khazanovich D."/>
            <person name="Kisner P."/>
            <person name="Lance K."/>
            <person name="Lara M."/>
            <person name="Lee W."/>
            <person name="Lennon N."/>
            <person name="Letendre F."/>
            <person name="LeVine R."/>
            <person name="Lipovsky A."/>
            <person name="Liu X."/>
            <person name="Liu J."/>
            <person name="Liu S."/>
            <person name="Lokyitsang T."/>
            <person name="Lokyitsang Y."/>
            <person name="Lubonja R."/>
            <person name="Lui A."/>
            <person name="MacDonald P."/>
            <person name="Magnisalis V."/>
            <person name="Maru K."/>
            <person name="Matthews C."/>
            <person name="McCusker W."/>
            <person name="McDonough S."/>
            <person name="Mehta T."/>
            <person name="Meldrim J."/>
            <person name="Meneus L."/>
            <person name="Mihai O."/>
            <person name="Mihalev A."/>
            <person name="Mihova T."/>
            <person name="Mittelman R."/>
            <person name="Mlenga V."/>
            <person name="Montmayeur A."/>
            <person name="Mulrain L."/>
            <person name="Navidi A."/>
            <person name="Naylor J."/>
            <person name="Negash T."/>
            <person name="Nguyen T."/>
            <person name="Nguyen N."/>
            <person name="Nicol R."/>
            <person name="Norbu C."/>
            <person name="Norbu N."/>
            <person name="Novod N."/>
            <person name="O'Neill B."/>
            <person name="Osman S."/>
            <person name="Markiewicz E."/>
            <person name="Oyono O.L."/>
            <person name="Patti C."/>
            <person name="Phunkhang P."/>
            <person name="Pierre F."/>
            <person name="Priest M."/>
            <person name="Raghuraman S."/>
            <person name="Rege F."/>
            <person name="Reyes R."/>
            <person name="Rise C."/>
            <person name="Rogov P."/>
            <person name="Ross K."/>
            <person name="Ryan E."/>
            <person name="Settipalli S."/>
            <person name="Shea T."/>
            <person name="Sherpa N."/>
            <person name="Shi L."/>
            <person name="Shih D."/>
            <person name="Sparrow T."/>
            <person name="Spaulding J."/>
            <person name="Stalker J."/>
            <person name="Stange-Thomann N."/>
            <person name="Stavropoulos S."/>
            <person name="Stone C."/>
            <person name="Strader C."/>
            <person name="Tesfaye S."/>
            <person name="Thomson T."/>
            <person name="Thoulutsang Y."/>
            <person name="Thoulutsang D."/>
            <person name="Topham K."/>
            <person name="Topping I."/>
            <person name="Tsamla T."/>
            <person name="Vassiliev H."/>
            <person name="Vo A."/>
            <person name="Wangchuk T."/>
            <person name="Wangdi T."/>
            <person name="Weiand M."/>
            <person name="Wilkinson J."/>
            <person name="Wilson A."/>
            <person name="Yadav S."/>
            <person name="Young G."/>
            <person name="Yu Q."/>
            <person name="Zembek L."/>
            <person name="Zhong D."/>
            <person name="Zimmer A."/>
            <person name="Zwirko Z."/>
            <person name="Jaffe D.B."/>
            <person name="Alvarez P."/>
            <person name="Brockman W."/>
            <person name="Butler J."/>
            <person name="Chin C."/>
            <person name="Gnerre S."/>
            <person name="Grabherr M."/>
            <person name="Kleber M."/>
            <person name="Mauceli E."/>
            <person name="MacCallum I."/>
        </authorList>
    </citation>
    <scope>NUCLEOTIDE SEQUENCE [LARGE SCALE GENOMIC DNA]</scope>
    <source>
        <strain evidence="3">Rob3c / Tucson 14021-0248.25</strain>
    </source>
</reference>
<feature type="region of interest" description="Disordered" evidence="1">
    <location>
        <begin position="415"/>
        <end position="447"/>
    </location>
</feature>
<feature type="compositionally biased region" description="Low complexity" evidence="1">
    <location>
        <begin position="219"/>
        <end position="234"/>
    </location>
</feature>
<sequence length="447" mass="50071">MVISYLTALSESFPLITLGPTNQCCKIVQCCPSSFRQNLLYRARFFSSCYTLSEGDVCCGAVSRTMTENVSNKSQLISDDLDEDETAAATQVNISTQLAKKIWGVTPKDISLGLVEAPEEAVPNFPSGCGSGTGCEMGSASNPAASDSARKPAAIDSASIYVTEVERVVYGDTIGYPENGTHNYFKAAENYSLFGESFLDFPKDTASCLAGLKPMVGFQQQQRQNPQHQQQHQQQQHHQHQQQKQQQQQHKQQQHQQQQPQRQLGTENQSRNSVKNFNEIPFPQFYHQMRHQAPPQPQLNTPRSHQHIHVPQKQQQVAPLQSPQQQQQQQYQQQLHRPSVGDLAALSNANPKEFALLYQQLIARNLRQTSQHNQQHSQQAAPQQNTNSAAAAAAMIYKNLEFQQQVQLRQLQQLHQQQTRMPRGIYGGNGGQQTAQNGKEPQVGTHK</sequence>
<dbReference type="PhylomeDB" id="B4ID98"/>
<dbReference type="EMBL" id="CH480829">
    <property type="protein sequence ID" value="EDW45524.1"/>
    <property type="molecule type" value="Genomic_DNA"/>
</dbReference>
<feature type="region of interest" description="Disordered" evidence="1">
    <location>
        <begin position="368"/>
        <end position="387"/>
    </location>
</feature>
<dbReference type="Proteomes" id="UP000001292">
    <property type="component" value="Unassembled WGS sequence"/>
</dbReference>
<protein>
    <submittedName>
        <fullName evidence="2">GM16608</fullName>
    </submittedName>
</protein>
<dbReference type="HOGENOM" id="CLU_734198_0_0_1"/>
<evidence type="ECO:0000256" key="1">
    <source>
        <dbReference type="SAM" id="MobiDB-lite"/>
    </source>
</evidence>
<organism evidence="3">
    <name type="scientific">Drosophila sechellia</name>
    <name type="common">Fruit fly</name>
    <dbReference type="NCBI Taxonomy" id="7238"/>
    <lineage>
        <taxon>Eukaryota</taxon>
        <taxon>Metazoa</taxon>
        <taxon>Ecdysozoa</taxon>
        <taxon>Arthropoda</taxon>
        <taxon>Hexapoda</taxon>
        <taxon>Insecta</taxon>
        <taxon>Pterygota</taxon>
        <taxon>Neoptera</taxon>
        <taxon>Endopterygota</taxon>
        <taxon>Diptera</taxon>
        <taxon>Brachycera</taxon>
        <taxon>Muscomorpha</taxon>
        <taxon>Ephydroidea</taxon>
        <taxon>Drosophilidae</taxon>
        <taxon>Drosophila</taxon>
        <taxon>Sophophora</taxon>
    </lineage>
</organism>
<feature type="compositionally biased region" description="Low complexity" evidence="1">
    <location>
        <begin position="311"/>
        <end position="334"/>
    </location>
</feature>
<feature type="compositionally biased region" description="Low complexity" evidence="1">
    <location>
        <begin position="242"/>
        <end position="263"/>
    </location>
</feature>
<keyword evidence="3" id="KW-1185">Reference proteome</keyword>
<dbReference type="AlphaFoldDB" id="B4ID98"/>
<accession>B4ID98</accession>
<dbReference type="OMA" id="NDNASIY"/>
<feature type="region of interest" description="Disordered" evidence="1">
    <location>
        <begin position="219"/>
        <end position="269"/>
    </location>
</feature>
<proteinExistence type="predicted"/>